<evidence type="ECO:0000256" key="1">
    <source>
        <dbReference type="ARBA" id="ARBA00004141"/>
    </source>
</evidence>
<dbReference type="Proteomes" id="UP001287356">
    <property type="component" value="Unassembled WGS sequence"/>
</dbReference>
<reference evidence="7" key="1">
    <citation type="journal article" date="2023" name="Mol. Phylogenet. Evol.">
        <title>Genome-scale phylogeny and comparative genomics of the fungal order Sordariales.</title>
        <authorList>
            <person name="Hensen N."/>
            <person name="Bonometti L."/>
            <person name="Westerberg I."/>
            <person name="Brannstrom I.O."/>
            <person name="Guillou S."/>
            <person name="Cros-Aarteil S."/>
            <person name="Calhoun S."/>
            <person name="Haridas S."/>
            <person name="Kuo A."/>
            <person name="Mondo S."/>
            <person name="Pangilinan J."/>
            <person name="Riley R."/>
            <person name="LaButti K."/>
            <person name="Andreopoulos B."/>
            <person name="Lipzen A."/>
            <person name="Chen C."/>
            <person name="Yan M."/>
            <person name="Daum C."/>
            <person name="Ng V."/>
            <person name="Clum A."/>
            <person name="Steindorff A."/>
            <person name="Ohm R.A."/>
            <person name="Martin F."/>
            <person name="Silar P."/>
            <person name="Natvig D.O."/>
            <person name="Lalanne C."/>
            <person name="Gautier V."/>
            <person name="Ament-Velasquez S.L."/>
            <person name="Kruys A."/>
            <person name="Hutchinson M.I."/>
            <person name="Powell A.J."/>
            <person name="Barry K."/>
            <person name="Miller A.N."/>
            <person name="Grigoriev I.V."/>
            <person name="Debuchy R."/>
            <person name="Gladieux P."/>
            <person name="Hiltunen Thoren M."/>
            <person name="Johannesson H."/>
        </authorList>
    </citation>
    <scope>NUCLEOTIDE SEQUENCE</scope>
    <source>
        <strain evidence="7">CBS 958.72</strain>
    </source>
</reference>
<dbReference type="PANTHER" id="PTHR31465:SF9">
    <property type="entry name" value="SPHINGOID LONG-CHAIN BASE TRANSPORTER RSB1"/>
    <property type="match status" value="1"/>
</dbReference>
<feature type="transmembrane region" description="Helical" evidence="6">
    <location>
        <begin position="92"/>
        <end position="112"/>
    </location>
</feature>
<dbReference type="AlphaFoldDB" id="A0AAE0TYC6"/>
<organism evidence="7 8">
    <name type="scientific">Lasiosphaeria ovina</name>
    <dbReference type="NCBI Taxonomy" id="92902"/>
    <lineage>
        <taxon>Eukaryota</taxon>
        <taxon>Fungi</taxon>
        <taxon>Dikarya</taxon>
        <taxon>Ascomycota</taxon>
        <taxon>Pezizomycotina</taxon>
        <taxon>Sordariomycetes</taxon>
        <taxon>Sordariomycetidae</taxon>
        <taxon>Sordariales</taxon>
        <taxon>Lasiosphaeriaceae</taxon>
        <taxon>Lasiosphaeria</taxon>
    </lineage>
</organism>
<keyword evidence="8" id="KW-1185">Reference proteome</keyword>
<evidence type="ECO:0000256" key="2">
    <source>
        <dbReference type="ARBA" id="ARBA00022692"/>
    </source>
</evidence>
<evidence type="ECO:0000256" key="5">
    <source>
        <dbReference type="SAM" id="MobiDB-lite"/>
    </source>
</evidence>
<keyword evidence="3 6" id="KW-1133">Transmembrane helix</keyword>
<name>A0AAE0TYC6_9PEZI</name>
<dbReference type="PANTHER" id="PTHR31465">
    <property type="entry name" value="PROTEIN RTA1-RELATED"/>
    <property type="match status" value="1"/>
</dbReference>
<evidence type="ECO:0000256" key="4">
    <source>
        <dbReference type="ARBA" id="ARBA00023136"/>
    </source>
</evidence>
<keyword evidence="2 6" id="KW-0812">Transmembrane</keyword>
<comment type="caution">
    <text evidence="7">The sequence shown here is derived from an EMBL/GenBank/DDBJ whole genome shotgun (WGS) entry which is preliminary data.</text>
</comment>
<gene>
    <name evidence="7" type="ORF">B0T24DRAFT_70223</name>
</gene>
<feature type="region of interest" description="Disordered" evidence="5">
    <location>
        <begin position="304"/>
        <end position="330"/>
    </location>
</feature>
<feature type="region of interest" description="Disordered" evidence="5">
    <location>
        <begin position="370"/>
        <end position="427"/>
    </location>
</feature>
<feature type="compositionally biased region" description="Polar residues" evidence="5">
    <location>
        <begin position="412"/>
        <end position="427"/>
    </location>
</feature>
<reference evidence="7" key="2">
    <citation type="submission" date="2023-06" db="EMBL/GenBank/DDBJ databases">
        <authorList>
            <consortium name="Lawrence Berkeley National Laboratory"/>
            <person name="Haridas S."/>
            <person name="Hensen N."/>
            <person name="Bonometti L."/>
            <person name="Westerberg I."/>
            <person name="Brannstrom I.O."/>
            <person name="Guillou S."/>
            <person name="Cros-Aarteil S."/>
            <person name="Calhoun S."/>
            <person name="Kuo A."/>
            <person name="Mondo S."/>
            <person name="Pangilinan J."/>
            <person name="Riley R."/>
            <person name="Labutti K."/>
            <person name="Andreopoulos B."/>
            <person name="Lipzen A."/>
            <person name="Chen C."/>
            <person name="Yanf M."/>
            <person name="Daum C."/>
            <person name="Ng V."/>
            <person name="Clum A."/>
            <person name="Steindorff A."/>
            <person name="Ohm R."/>
            <person name="Martin F."/>
            <person name="Silar P."/>
            <person name="Natvig D."/>
            <person name="Lalanne C."/>
            <person name="Gautier V."/>
            <person name="Ament-Velasquez S.L."/>
            <person name="Kruys A."/>
            <person name="Hutchinson M.I."/>
            <person name="Powell A.J."/>
            <person name="Barry K."/>
            <person name="Miller A.N."/>
            <person name="Grigoriev I.V."/>
            <person name="Debuchy R."/>
            <person name="Gladieux P."/>
            <person name="Thoren M.H."/>
            <person name="Johannesson H."/>
        </authorList>
    </citation>
    <scope>NUCLEOTIDE SEQUENCE</scope>
    <source>
        <strain evidence="7">CBS 958.72</strain>
    </source>
</reference>
<dbReference type="InterPro" id="IPR007568">
    <property type="entry name" value="RTA1"/>
</dbReference>
<dbReference type="GO" id="GO:0005886">
    <property type="term" value="C:plasma membrane"/>
    <property type="evidence" value="ECO:0007669"/>
    <property type="project" value="TreeGrafter"/>
</dbReference>
<feature type="compositionally biased region" description="Pro residues" evidence="5">
    <location>
        <begin position="311"/>
        <end position="325"/>
    </location>
</feature>
<sequence>MARDCTAETCPTPGGFVSWPPSTAGNAFMLAAFASLIPVNIYTGIRYKTLLYASLIIAGLLLEVVGHVGKILLQNDAASVSSFALHMTGMLWGPNFISAAIYFVLPHVLVIYGQEFRLISRPVYLGVFFIILDVFTLAFQLVGAVYRARAGTAVEMGQGSYILLAGLGLNVAGLATFLVGYRYFLHRLDRRRYVFNPTFSAVFLSLRFNRFLLCMQLATLLLLVRGAVRIAAFSGGLGSVLAQSQVAIFLLDDTLVLIAAIILSAAPPGRAFGLAWAETSPYPACATRRKPTSDPQIRRVISQPYPFTPGSLPPPPPPPPPPLPLPLAQRSPHGIVEAPVAPLASPVQHPVHHQITYNLRKPQTVPYLSPTGSAPYLSPTGRGPISPSARAPYSPALSSSTSSSGGKKNRARQISNPRLVDSNSIWA</sequence>
<feature type="transmembrane region" description="Helical" evidence="6">
    <location>
        <begin position="24"/>
        <end position="43"/>
    </location>
</feature>
<dbReference type="EMBL" id="JAULSN010000001">
    <property type="protein sequence ID" value="KAK3383950.1"/>
    <property type="molecule type" value="Genomic_DNA"/>
</dbReference>
<feature type="transmembrane region" description="Helical" evidence="6">
    <location>
        <begin position="211"/>
        <end position="234"/>
    </location>
</feature>
<evidence type="ECO:0000313" key="8">
    <source>
        <dbReference type="Proteomes" id="UP001287356"/>
    </source>
</evidence>
<feature type="transmembrane region" description="Helical" evidence="6">
    <location>
        <begin position="161"/>
        <end position="184"/>
    </location>
</feature>
<evidence type="ECO:0000256" key="6">
    <source>
        <dbReference type="SAM" id="Phobius"/>
    </source>
</evidence>
<proteinExistence type="predicted"/>
<dbReference type="Pfam" id="PF04479">
    <property type="entry name" value="RTA1"/>
    <property type="match status" value="1"/>
</dbReference>
<keyword evidence="4 6" id="KW-0472">Membrane</keyword>
<evidence type="ECO:0000256" key="3">
    <source>
        <dbReference type="ARBA" id="ARBA00022989"/>
    </source>
</evidence>
<accession>A0AAE0TYC6</accession>
<feature type="transmembrane region" description="Helical" evidence="6">
    <location>
        <begin position="50"/>
        <end position="72"/>
    </location>
</feature>
<evidence type="ECO:0000313" key="7">
    <source>
        <dbReference type="EMBL" id="KAK3383950.1"/>
    </source>
</evidence>
<protein>
    <submittedName>
        <fullName evidence="7">RTA1 like protein-domain-containing protein</fullName>
    </submittedName>
</protein>
<dbReference type="GO" id="GO:0000324">
    <property type="term" value="C:fungal-type vacuole"/>
    <property type="evidence" value="ECO:0007669"/>
    <property type="project" value="TreeGrafter"/>
</dbReference>
<feature type="transmembrane region" description="Helical" evidence="6">
    <location>
        <begin position="124"/>
        <end position="146"/>
    </location>
</feature>
<comment type="subcellular location">
    <subcellularLocation>
        <location evidence="1">Membrane</location>
        <topology evidence="1">Multi-pass membrane protein</topology>
    </subcellularLocation>
</comment>